<sequence>MMARLRETEEALFYALSELHDGTAEDQASARLSNSRFARRALSQSKNEMMEMWAHLPLGDQAHAKA</sequence>
<dbReference type="AlphaFoldDB" id="A0AAN7UK31"/>
<proteinExistence type="predicted"/>
<dbReference type="Proteomes" id="UP001305414">
    <property type="component" value="Unassembled WGS sequence"/>
</dbReference>
<organism evidence="1 2">
    <name type="scientific">Xylaria bambusicola</name>
    <dbReference type="NCBI Taxonomy" id="326684"/>
    <lineage>
        <taxon>Eukaryota</taxon>
        <taxon>Fungi</taxon>
        <taxon>Dikarya</taxon>
        <taxon>Ascomycota</taxon>
        <taxon>Pezizomycotina</taxon>
        <taxon>Sordariomycetes</taxon>
        <taxon>Xylariomycetidae</taxon>
        <taxon>Xylariales</taxon>
        <taxon>Xylariaceae</taxon>
        <taxon>Xylaria</taxon>
    </lineage>
</organism>
<comment type="caution">
    <text evidence="1">The sequence shown here is derived from an EMBL/GenBank/DDBJ whole genome shotgun (WGS) entry which is preliminary data.</text>
</comment>
<accession>A0AAN7UK31</accession>
<name>A0AAN7UK31_9PEZI</name>
<evidence type="ECO:0000313" key="2">
    <source>
        <dbReference type="Proteomes" id="UP001305414"/>
    </source>
</evidence>
<protein>
    <submittedName>
        <fullName evidence="1">Uncharacterized protein</fullName>
    </submittedName>
</protein>
<keyword evidence="2" id="KW-1185">Reference proteome</keyword>
<gene>
    <name evidence="1" type="ORF">RRF57_003331</name>
</gene>
<dbReference type="EMBL" id="JAWHQM010000006">
    <property type="protein sequence ID" value="KAK5627616.1"/>
    <property type="molecule type" value="Genomic_DNA"/>
</dbReference>
<reference evidence="1 2" key="1">
    <citation type="submission" date="2023-10" db="EMBL/GenBank/DDBJ databases">
        <title>Draft genome sequence of Xylaria bambusicola isolate GMP-LS, the root and basal stem rot pathogen of sugarcane in Indonesia.</title>
        <authorList>
            <person name="Selvaraj P."/>
            <person name="Muralishankar V."/>
            <person name="Muruganantham S."/>
            <person name="Sp S."/>
            <person name="Haryani S."/>
            <person name="Lau K.J.X."/>
            <person name="Naqvi N.I."/>
        </authorList>
    </citation>
    <scope>NUCLEOTIDE SEQUENCE [LARGE SCALE GENOMIC DNA]</scope>
    <source>
        <strain evidence="1">GMP-LS</strain>
    </source>
</reference>
<evidence type="ECO:0000313" key="1">
    <source>
        <dbReference type="EMBL" id="KAK5627616.1"/>
    </source>
</evidence>